<comment type="caution">
    <text evidence="2">The sequence shown here is derived from an EMBL/GenBank/DDBJ whole genome shotgun (WGS) entry which is preliminary data.</text>
</comment>
<dbReference type="SUPFAM" id="SSF47598">
    <property type="entry name" value="Ribbon-helix-helix"/>
    <property type="match status" value="1"/>
</dbReference>
<feature type="domain" description="Antitoxin FitA-like ribbon-helix-helix" evidence="1">
    <location>
        <begin position="2"/>
        <end position="40"/>
    </location>
</feature>
<dbReference type="Proteomes" id="UP000755585">
    <property type="component" value="Unassembled WGS sequence"/>
</dbReference>
<evidence type="ECO:0000259" key="1">
    <source>
        <dbReference type="Pfam" id="PF22513"/>
    </source>
</evidence>
<dbReference type="EMBL" id="JAGINT010000001">
    <property type="protein sequence ID" value="MBP2350885.1"/>
    <property type="molecule type" value="Genomic_DNA"/>
</dbReference>
<dbReference type="Pfam" id="PF22513">
    <property type="entry name" value="FitA-like_RHH"/>
    <property type="match status" value="1"/>
</dbReference>
<gene>
    <name evidence="2" type="ORF">JOF29_001968</name>
</gene>
<sequence length="80" mass="8928">MAAITVRNLDDKVKHRLRVRAARHGRSMEAEARAIIVEAVGLDEEEPNILQGLHERFAELGGVDLDIPARSSKPRVVDFD</sequence>
<dbReference type="RefSeq" id="WP_209693863.1">
    <property type="nucleotide sequence ID" value="NZ_BAAAVU010000032.1"/>
</dbReference>
<dbReference type="Gene3D" id="1.10.1220.10">
    <property type="entry name" value="Met repressor-like"/>
    <property type="match status" value="1"/>
</dbReference>
<reference evidence="2 3" key="1">
    <citation type="submission" date="2021-03" db="EMBL/GenBank/DDBJ databases">
        <title>Sequencing the genomes of 1000 actinobacteria strains.</title>
        <authorList>
            <person name="Klenk H.-P."/>
        </authorList>
    </citation>
    <scope>NUCLEOTIDE SEQUENCE [LARGE SCALE GENOMIC DNA]</scope>
    <source>
        <strain evidence="2 3">DSM 18824</strain>
    </source>
</reference>
<protein>
    <submittedName>
        <fullName evidence="2">Plasmid stability protein</fullName>
    </submittedName>
</protein>
<proteinExistence type="predicted"/>
<dbReference type="InterPro" id="IPR053853">
    <property type="entry name" value="FitA-like_RHH"/>
</dbReference>
<dbReference type="InterPro" id="IPR013321">
    <property type="entry name" value="Arc_rbn_hlx_hlx"/>
</dbReference>
<dbReference type="InterPro" id="IPR010985">
    <property type="entry name" value="Ribbon_hlx_hlx"/>
</dbReference>
<evidence type="ECO:0000313" key="3">
    <source>
        <dbReference type="Proteomes" id="UP000755585"/>
    </source>
</evidence>
<evidence type="ECO:0000313" key="2">
    <source>
        <dbReference type="EMBL" id="MBP2350885.1"/>
    </source>
</evidence>
<accession>A0ABS4UGW0</accession>
<organism evidence="2 3">
    <name type="scientific">Kribbella aluminosa</name>
    <dbReference type="NCBI Taxonomy" id="416017"/>
    <lineage>
        <taxon>Bacteria</taxon>
        <taxon>Bacillati</taxon>
        <taxon>Actinomycetota</taxon>
        <taxon>Actinomycetes</taxon>
        <taxon>Propionibacteriales</taxon>
        <taxon>Kribbellaceae</taxon>
        <taxon>Kribbella</taxon>
    </lineage>
</organism>
<name>A0ABS4UGW0_9ACTN</name>
<keyword evidence="3" id="KW-1185">Reference proteome</keyword>